<organism evidence="3 4">
    <name type="scientific">Geothermobacter hydrogeniphilus</name>
    <dbReference type="NCBI Taxonomy" id="1969733"/>
    <lineage>
        <taxon>Bacteria</taxon>
        <taxon>Pseudomonadati</taxon>
        <taxon>Thermodesulfobacteriota</taxon>
        <taxon>Desulfuromonadia</taxon>
        <taxon>Desulfuromonadales</taxon>
        <taxon>Geothermobacteraceae</taxon>
        <taxon>Geothermobacter</taxon>
    </lineage>
</organism>
<evidence type="ECO:0000313" key="4">
    <source>
        <dbReference type="Proteomes" id="UP000236340"/>
    </source>
</evidence>
<dbReference type="Proteomes" id="UP000236340">
    <property type="component" value="Unassembled WGS sequence"/>
</dbReference>
<dbReference type="Pfam" id="PF05016">
    <property type="entry name" value="ParE_toxin"/>
    <property type="match status" value="1"/>
</dbReference>
<comment type="similarity">
    <text evidence="1">Belongs to the RelE toxin family.</text>
</comment>
<reference evidence="3 4" key="1">
    <citation type="journal article" date="2018" name="Genome Announc.">
        <title>Genome Sequence of Geothermobacter sp. HR-1 Iron Reducer from the Loihi Seamount.</title>
        <authorList>
            <person name="Smith H."/>
            <person name="Abuyen K."/>
            <person name="Tremblay J."/>
            <person name="Savalia P."/>
            <person name="Perez-Rodriguez I."/>
            <person name="Emerson D."/>
            <person name="Tully B."/>
            <person name="Amend J."/>
        </authorList>
    </citation>
    <scope>NUCLEOTIDE SEQUENCE [LARGE SCALE GENOMIC DNA]</scope>
    <source>
        <strain evidence="3 4">HR-1</strain>
    </source>
</reference>
<dbReference type="InterPro" id="IPR035093">
    <property type="entry name" value="RelE/ParE_toxin_dom_sf"/>
</dbReference>
<dbReference type="PANTHER" id="PTHR33755">
    <property type="entry name" value="TOXIN PARE1-RELATED"/>
    <property type="match status" value="1"/>
</dbReference>
<keyword evidence="2" id="KW-1277">Toxin-antitoxin system</keyword>
<dbReference type="AlphaFoldDB" id="A0A2K2HCR6"/>
<dbReference type="RefSeq" id="WP_103114578.1">
    <property type="nucleotide sequence ID" value="NZ_PPFX01000006.1"/>
</dbReference>
<proteinExistence type="inferred from homology"/>
<sequence length="106" mass="12574">MAGKVFLTDDAAHDLEELYAYVARHDMPEKADDLLRRIESVFSCLAEMPQRGAYPRELQELGIREFREVFYKPYRIIYRITGEDIYVMLITDGRRDMQTLLQNRLL</sequence>
<accession>A0A2K2HCR6</accession>
<evidence type="ECO:0000313" key="3">
    <source>
        <dbReference type="EMBL" id="PNU21049.1"/>
    </source>
</evidence>
<evidence type="ECO:0000256" key="1">
    <source>
        <dbReference type="ARBA" id="ARBA00006226"/>
    </source>
</evidence>
<dbReference type="InterPro" id="IPR007712">
    <property type="entry name" value="RelE/ParE_toxin"/>
</dbReference>
<dbReference type="SUPFAM" id="SSF143011">
    <property type="entry name" value="RelE-like"/>
    <property type="match status" value="1"/>
</dbReference>
<dbReference type="InterPro" id="IPR051803">
    <property type="entry name" value="TA_system_RelE-like_toxin"/>
</dbReference>
<dbReference type="EMBL" id="PPFX01000006">
    <property type="protein sequence ID" value="PNU21049.1"/>
    <property type="molecule type" value="Genomic_DNA"/>
</dbReference>
<protein>
    <submittedName>
        <fullName evidence="3">Plasmid stabilization protein</fullName>
    </submittedName>
</protein>
<dbReference type="OrthoDB" id="9798046at2"/>
<comment type="caution">
    <text evidence="3">The sequence shown here is derived from an EMBL/GenBank/DDBJ whole genome shotgun (WGS) entry which is preliminary data.</text>
</comment>
<evidence type="ECO:0000256" key="2">
    <source>
        <dbReference type="ARBA" id="ARBA00022649"/>
    </source>
</evidence>
<gene>
    <name evidence="3" type="ORF">C2E25_04410</name>
</gene>
<name>A0A2K2HCR6_9BACT</name>
<dbReference type="Gene3D" id="3.30.2310.20">
    <property type="entry name" value="RelE-like"/>
    <property type="match status" value="1"/>
</dbReference>